<reference evidence="1" key="1">
    <citation type="submission" date="2022-10" db="EMBL/GenBank/DDBJ databases">
        <title>Rhodococcus ferula Z13 complete genome.</title>
        <authorList>
            <person name="Long X."/>
            <person name="Zang M."/>
        </authorList>
    </citation>
    <scope>NUCLEOTIDE SEQUENCE</scope>
    <source>
        <strain evidence="1">Z13</strain>
    </source>
</reference>
<sequence>MVRERHPRRDAFEQRAGLDVEAAQLRVAFLDRRRGRAAIRRMDWARSR</sequence>
<keyword evidence="2" id="KW-1185">Reference proteome</keyword>
<accession>A0ACD4DIF9</accession>
<proteinExistence type="predicted"/>
<name>A0ACD4DIF9_9NOCA</name>
<dbReference type="Proteomes" id="UP001156484">
    <property type="component" value="Chromosome"/>
</dbReference>
<protein>
    <submittedName>
        <fullName evidence="1">Uncharacterized protein</fullName>
    </submittedName>
</protein>
<evidence type="ECO:0000313" key="2">
    <source>
        <dbReference type="Proteomes" id="UP001156484"/>
    </source>
</evidence>
<organism evidence="1 2">
    <name type="scientific">Rhodococcus sacchari</name>
    <dbReference type="NCBI Taxonomy" id="2962047"/>
    <lineage>
        <taxon>Bacteria</taxon>
        <taxon>Bacillati</taxon>
        <taxon>Actinomycetota</taxon>
        <taxon>Actinomycetes</taxon>
        <taxon>Mycobacteriales</taxon>
        <taxon>Nocardiaceae</taxon>
        <taxon>Rhodococcus</taxon>
    </lineage>
</organism>
<dbReference type="EMBL" id="CP107551">
    <property type="protein sequence ID" value="UYP19758.1"/>
    <property type="molecule type" value="Genomic_DNA"/>
</dbReference>
<evidence type="ECO:0000313" key="1">
    <source>
        <dbReference type="EMBL" id="UYP19758.1"/>
    </source>
</evidence>
<gene>
    <name evidence="1" type="ORF">OED52_04155</name>
</gene>